<evidence type="ECO:0000259" key="7">
    <source>
        <dbReference type="PROSITE" id="PS51093"/>
    </source>
</evidence>
<evidence type="ECO:0000256" key="1">
    <source>
        <dbReference type="ARBA" id="ARBA00004496"/>
    </source>
</evidence>
<comment type="subcellular location">
    <subcellularLocation>
        <location evidence="1">Cytoplasm</location>
    </subcellularLocation>
</comment>
<dbReference type="GO" id="GO:0016301">
    <property type="term" value="F:kinase activity"/>
    <property type="evidence" value="ECO:0007669"/>
    <property type="project" value="UniProtKB-KW"/>
</dbReference>
<dbReference type="KEGG" id="pxv:FXF36_05990"/>
<evidence type="ECO:0000256" key="5">
    <source>
        <dbReference type="ARBA" id="ARBA00022683"/>
    </source>
</evidence>
<dbReference type="InterPro" id="IPR001127">
    <property type="entry name" value="PTS_EIIA_1_perm"/>
</dbReference>
<evidence type="ECO:0000256" key="2">
    <source>
        <dbReference type="ARBA" id="ARBA00022448"/>
    </source>
</evidence>
<sequence>MGLFDMLKKTDAKVEFPLSVNATADGSIVAMEDIPDAVFAQGLVGPCIGIEPTNGTIVAPCDGQILQLSDTLHAFGIEGIGGVQILVHIGIDTVSMNGEGFTAKVKVGDKVKAGQPIVEVDFDKVREAGHPTVVITILSNANAFKEVNFTNEATVTKEKVLFEVDK</sequence>
<evidence type="ECO:0000313" key="9">
    <source>
        <dbReference type="Proteomes" id="UP000327030"/>
    </source>
</evidence>
<proteinExistence type="predicted"/>
<evidence type="ECO:0000256" key="6">
    <source>
        <dbReference type="ARBA" id="ARBA00022777"/>
    </source>
</evidence>
<dbReference type="GO" id="GO:0005737">
    <property type="term" value="C:cytoplasm"/>
    <property type="evidence" value="ECO:0007669"/>
    <property type="project" value="UniProtKB-SubCell"/>
</dbReference>
<dbReference type="PANTHER" id="PTHR45008:SF1">
    <property type="entry name" value="PTS SYSTEM GLUCOSE-SPECIFIC EIIA COMPONENT"/>
    <property type="match status" value="1"/>
</dbReference>
<reference evidence="9" key="1">
    <citation type="submission" date="2019-08" db="EMBL/GenBank/DDBJ databases">
        <title>Complete Genome Sequence of the Polysaccharide-Degrading Rumen Bacterium Pseudobutyrivibrio xylanivorans MA3014.</title>
        <authorList>
            <person name="Palevich N."/>
            <person name="Maclean P.H."/>
            <person name="Kelly W.J."/>
            <person name="Leahy S.C."/>
            <person name="Rakonjac J."/>
            <person name="Attwood G.T."/>
        </authorList>
    </citation>
    <scope>NUCLEOTIDE SEQUENCE [LARGE SCALE GENOMIC DNA]</scope>
    <source>
        <strain evidence="9">MA3014</strain>
    </source>
</reference>
<gene>
    <name evidence="8" type="ORF">FXF36_05990</name>
</gene>
<dbReference type="InterPro" id="IPR050890">
    <property type="entry name" value="PTS_EIIA_component"/>
</dbReference>
<keyword evidence="2" id="KW-0813">Transport</keyword>
<feature type="domain" description="PTS EIIA type-1" evidence="7">
    <location>
        <begin position="36"/>
        <end position="140"/>
    </location>
</feature>
<dbReference type="SUPFAM" id="SSF51261">
    <property type="entry name" value="Duplicated hybrid motif"/>
    <property type="match status" value="1"/>
</dbReference>
<dbReference type="RefSeq" id="WP_151622932.1">
    <property type="nucleotide sequence ID" value="NZ_CP043028.1"/>
</dbReference>
<evidence type="ECO:0000256" key="4">
    <source>
        <dbReference type="ARBA" id="ARBA00022679"/>
    </source>
</evidence>
<keyword evidence="4" id="KW-0808">Transferase</keyword>
<evidence type="ECO:0000313" key="8">
    <source>
        <dbReference type="EMBL" id="QFJ54440.1"/>
    </source>
</evidence>
<dbReference type="Pfam" id="PF00358">
    <property type="entry name" value="PTS_EIIA_1"/>
    <property type="match status" value="1"/>
</dbReference>
<dbReference type="InterPro" id="IPR011055">
    <property type="entry name" value="Dup_hybrid_motif"/>
</dbReference>
<evidence type="ECO:0000256" key="3">
    <source>
        <dbReference type="ARBA" id="ARBA00022597"/>
    </source>
</evidence>
<accession>A0A5P6VPR1</accession>
<dbReference type="OrthoDB" id="92465at2"/>
<protein>
    <submittedName>
        <fullName evidence="8">PTS glucose transporter subunit IIA</fullName>
    </submittedName>
</protein>
<dbReference type="PROSITE" id="PS00371">
    <property type="entry name" value="PTS_EIIA_TYPE_1_HIS"/>
    <property type="match status" value="1"/>
</dbReference>
<dbReference type="AlphaFoldDB" id="A0A5P6VPR1"/>
<organism evidence="8 9">
    <name type="scientific">Pseudobutyrivibrio xylanivorans</name>
    <dbReference type="NCBI Taxonomy" id="185007"/>
    <lineage>
        <taxon>Bacteria</taxon>
        <taxon>Bacillati</taxon>
        <taxon>Bacillota</taxon>
        <taxon>Clostridia</taxon>
        <taxon>Lachnospirales</taxon>
        <taxon>Lachnospiraceae</taxon>
        <taxon>Pseudobutyrivibrio</taxon>
    </lineage>
</organism>
<keyword evidence="6" id="KW-0418">Kinase</keyword>
<dbReference type="Proteomes" id="UP000327030">
    <property type="component" value="Chromosome 1"/>
</dbReference>
<keyword evidence="5" id="KW-0598">Phosphotransferase system</keyword>
<name>A0A5P6VPR1_PSEXY</name>
<dbReference type="PROSITE" id="PS51093">
    <property type="entry name" value="PTS_EIIA_TYPE_1"/>
    <property type="match status" value="1"/>
</dbReference>
<keyword evidence="3 8" id="KW-0762">Sugar transport</keyword>
<dbReference type="GO" id="GO:0009401">
    <property type="term" value="P:phosphoenolpyruvate-dependent sugar phosphotransferase system"/>
    <property type="evidence" value="ECO:0007669"/>
    <property type="project" value="UniProtKB-KW"/>
</dbReference>
<dbReference type="Gene3D" id="2.70.70.10">
    <property type="entry name" value="Glucose Permease (Domain IIA)"/>
    <property type="match status" value="1"/>
</dbReference>
<dbReference type="PANTHER" id="PTHR45008">
    <property type="entry name" value="PTS SYSTEM GLUCOSE-SPECIFIC EIIA COMPONENT"/>
    <property type="match status" value="1"/>
</dbReference>
<dbReference type="NCBIfam" id="TIGR00830">
    <property type="entry name" value="PTBA"/>
    <property type="match status" value="1"/>
</dbReference>
<dbReference type="FunFam" id="2.70.70.10:FF:000001">
    <property type="entry name" value="PTS system glucose-specific IIA component"/>
    <property type="match status" value="1"/>
</dbReference>
<dbReference type="EMBL" id="CP043028">
    <property type="protein sequence ID" value="QFJ54440.1"/>
    <property type="molecule type" value="Genomic_DNA"/>
</dbReference>